<feature type="transmembrane region" description="Helical" evidence="1">
    <location>
        <begin position="7"/>
        <end position="29"/>
    </location>
</feature>
<feature type="transmembrane region" description="Helical" evidence="1">
    <location>
        <begin position="247"/>
        <end position="268"/>
    </location>
</feature>
<reference evidence="3" key="1">
    <citation type="submission" date="2015-03" db="EMBL/GenBank/DDBJ databases">
        <authorList>
            <person name="Ferrari E."/>
            <person name="Walter M.C."/>
            <person name="Huptas C."/>
            <person name="Scherer S."/>
            <person name="Mueller-Herbst S."/>
        </authorList>
    </citation>
    <scope>NUCLEOTIDE SEQUENCE [LARGE SCALE GENOMIC DNA]</scope>
    <source>
        <strain evidence="3">LWP01</strain>
    </source>
</reference>
<feature type="transmembrane region" description="Helical" evidence="1">
    <location>
        <begin position="62"/>
        <end position="85"/>
    </location>
</feature>
<feature type="transmembrane region" description="Helical" evidence="1">
    <location>
        <begin position="378"/>
        <end position="411"/>
    </location>
</feature>
<feature type="transmembrane region" description="Helical" evidence="1">
    <location>
        <begin position="196"/>
        <end position="213"/>
    </location>
</feature>
<evidence type="ECO:0000256" key="1">
    <source>
        <dbReference type="SAM" id="Phobius"/>
    </source>
</evidence>
<gene>
    <name evidence="2" type="ORF">UE46_15860</name>
</gene>
<sequence>MEKKPLNVYVFIILTVICPIVDMVNGFFLASGSSVPVGIAYRFVYILFIIGMIIFEKLPKSYFTYLTIFFILGNVLLFLMQSVFLNNSLSWMIADLSVFVKYFLWVLIPYYVYQRKAIFKTFRFENIFITLGTLLTIELLIPYFLGVGRQTYASAEAGYKGFFFEQNSISFAFIITLTMTTYVLIQALQKKWGSKVLLLFLLFAGNVFCLFLLATKTAVAYAVLTVIYLLIRMIFKKRYYSNIQRVFVWVFTACAVVWIFLAGIPIASELISGTVTRMEYFYKVYNGDLLSLLFSSRNVFLEGAKNLFLNDPHFSFTLFGGQGFEYRLQNFGRLGLVEMDFFDLLFGVGIFGTALFIFMMVYFIACSLKRGGKSIYTFMLIVTLIYIFFVGHILFSAIATTFLGLICAGIVLTSDKKTMGEKTNTDA</sequence>
<feature type="transmembrane region" description="Helical" evidence="1">
    <location>
        <begin position="166"/>
        <end position="184"/>
    </location>
</feature>
<keyword evidence="1" id="KW-0472">Membrane</keyword>
<feature type="transmembrane region" description="Helical" evidence="1">
    <location>
        <begin position="124"/>
        <end position="146"/>
    </location>
</feature>
<keyword evidence="1" id="KW-1133">Transmembrane helix</keyword>
<keyword evidence="3" id="KW-1185">Reference proteome</keyword>
<feature type="transmembrane region" description="Helical" evidence="1">
    <location>
        <begin position="219"/>
        <end position="235"/>
    </location>
</feature>
<accession>A0A1S7FY56</accession>
<feature type="transmembrane region" description="Helical" evidence="1">
    <location>
        <begin position="35"/>
        <end position="55"/>
    </location>
</feature>
<proteinExistence type="predicted"/>
<evidence type="ECO:0000313" key="3">
    <source>
        <dbReference type="Proteomes" id="UP000223060"/>
    </source>
</evidence>
<dbReference type="AlphaFoldDB" id="A0A1S7FY56"/>
<name>A0A1S7FY56_9LIST</name>
<keyword evidence="1" id="KW-0812">Transmembrane</keyword>
<feature type="transmembrane region" description="Helical" evidence="1">
    <location>
        <begin position="91"/>
        <end position="112"/>
    </location>
</feature>
<dbReference type="Proteomes" id="UP000223060">
    <property type="component" value="Chromosome"/>
</dbReference>
<evidence type="ECO:0000313" key="2">
    <source>
        <dbReference type="EMBL" id="AQY52342.1"/>
    </source>
</evidence>
<organism evidence="2 3">
    <name type="scientific">Listeria weihenstephanensis</name>
    <dbReference type="NCBI Taxonomy" id="1006155"/>
    <lineage>
        <taxon>Bacteria</taxon>
        <taxon>Bacillati</taxon>
        <taxon>Bacillota</taxon>
        <taxon>Bacilli</taxon>
        <taxon>Bacillales</taxon>
        <taxon>Listeriaceae</taxon>
        <taxon>Listeria</taxon>
    </lineage>
</organism>
<dbReference type="EMBL" id="CP011102">
    <property type="protein sequence ID" value="AQY52342.1"/>
    <property type="molecule type" value="Genomic_DNA"/>
</dbReference>
<dbReference type="KEGG" id="lwi:UE46_15860"/>
<protein>
    <submittedName>
        <fullName evidence="2">Uncharacterized protein</fullName>
    </submittedName>
</protein>
<feature type="transmembrane region" description="Helical" evidence="1">
    <location>
        <begin position="344"/>
        <end position="366"/>
    </location>
</feature>